<keyword evidence="6" id="KW-0813">Transport</keyword>
<dbReference type="InterPro" id="IPR058533">
    <property type="entry name" value="Cation_efflux_TM"/>
</dbReference>
<evidence type="ECO:0000256" key="19">
    <source>
        <dbReference type="ARBA" id="ARBA00042217"/>
    </source>
</evidence>
<comment type="subcellular location">
    <subcellularLocation>
        <location evidence="3">Cytoplasmic vesicle</location>
        <location evidence="3">COPII-coated vesicle membrane</location>
        <topology evidence="3">Multi-pass membrane protein</topology>
    </subcellularLocation>
    <subcellularLocation>
        <location evidence="4">Cytoplasmic vesicle</location>
        <location evidence="4">Secretory vesicle membrane</location>
        <topology evidence="4">Multi-pass membrane protein</topology>
    </subcellularLocation>
    <subcellularLocation>
        <location evidence="2">Golgi apparatus</location>
        <location evidence="2">Golgi stack membrane</location>
        <topology evidence="2">Multi-pass membrane protein</topology>
    </subcellularLocation>
    <subcellularLocation>
        <location evidence="1">Golgi apparatus</location>
        <location evidence="1">trans-Golgi network membrane</location>
        <topology evidence="1">Multi-pass membrane protein</topology>
    </subcellularLocation>
</comment>
<dbReference type="PANTHER" id="PTHR45755">
    <property type="match status" value="1"/>
</dbReference>
<keyword evidence="10" id="KW-0862">Zinc</keyword>
<comment type="catalytic activity">
    <reaction evidence="20">
        <text>Zn(2+)(in) + 2 H(+)(out) = Zn(2+)(out) + 2 H(+)(in)</text>
        <dbReference type="Rhea" id="RHEA:72627"/>
        <dbReference type="ChEBI" id="CHEBI:15378"/>
        <dbReference type="ChEBI" id="CHEBI:29105"/>
    </reaction>
</comment>
<keyword evidence="11" id="KW-0864">Zinc transport</keyword>
<feature type="transmembrane region" description="Helical" evidence="22">
    <location>
        <begin position="382"/>
        <end position="401"/>
    </location>
</feature>
<organism evidence="24">
    <name type="scientific">Schistocephalus solidus</name>
    <name type="common">Tapeworm</name>
    <dbReference type="NCBI Taxonomy" id="70667"/>
    <lineage>
        <taxon>Eukaryota</taxon>
        <taxon>Metazoa</taxon>
        <taxon>Spiralia</taxon>
        <taxon>Lophotrochozoa</taxon>
        <taxon>Platyhelminthes</taxon>
        <taxon>Cestoda</taxon>
        <taxon>Eucestoda</taxon>
        <taxon>Diphyllobothriidea</taxon>
        <taxon>Diphyllobothriidae</taxon>
        <taxon>Schistocephalus</taxon>
    </lineage>
</organism>
<reference evidence="24" key="1">
    <citation type="submission" date="2016-01" db="EMBL/GenBank/DDBJ databases">
        <title>Reference transcriptome for the parasite Schistocephalus solidus: insights into the molecular evolution of parasitism.</title>
        <authorList>
            <person name="Hebert F.O."/>
            <person name="Grambauer S."/>
            <person name="Barber I."/>
            <person name="Landry C.R."/>
            <person name="Aubin-Horth N."/>
        </authorList>
    </citation>
    <scope>NUCLEOTIDE SEQUENCE</scope>
</reference>
<keyword evidence="9" id="KW-0479">Metal-binding</keyword>
<evidence type="ECO:0000256" key="9">
    <source>
        <dbReference type="ARBA" id="ARBA00022723"/>
    </source>
</evidence>
<evidence type="ECO:0000256" key="17">
    <source>
        <dbReference type="ARBA" id="ARBA00040846"/>
    </source>
</evidence>
<evidence type="ECO:0000256" key="3">
    <source>
        <dbReference type="ARBA" id="ARBA00004557"/>
    </source>
</evidence>
<feature type="transmembrane region" description="Helical" evidence="22">
    <location>
        <begin position="104"/>
        <end position="127"/>
    </location>
</feature>
<evidence type="ECO:0000256" key="21">
    <source>
        <dbReference type="SAM" id="MobiDB-lite"/>
    </source>
</evidence>
<feature type="transmembrane region" description="Helical" evidence="22">
    <location>
        <begin position="183"/>
        <end position="202"/>
    </location>
</feature>
<evidence type="ECO:0000256" key="12">
    <source>
        <dbReference type="ARBA" id="ARBA00022989"/>
    </source>
</evidence>
<evidence type="ECO:0000256" key="7">
    <source>
        <dbReference type="ARBA" id="ARBA00022449"/>
    </source>
</evidence>
<evidence type="ECO:0000313" key="24">
    <source>
        <dbReference type="EMBL" id="JAP62989.1"/>
    </source>
</evidence>
<evidence type="ECO:0000256" key="1">
    <source>
        <dbReference type="ARBA" id="ARBA00004166"/>
    </source>
</evidence>
<dbReference type="Gene3D" id="1.20.1510.10">
    <property type="entry name" value="Cation efflux protein transmembrane domain"/>
    <property type="match status" value="1"/>
</dbReference>
<feature type="domain" description="Cation efflux protein transmembrane" evidence="23">
    <location>
        <begin position="311"/>
        <end position="573"/>
    </location>
</feature>
<evidence type="ECO:0000256" key="13">
    <source>
        <dbReference type="ARBA" id="ARBA00023034"/>
    </source>
</evidence>
<dbReference type="GO" id="GO:0012507">
    <property type="term" value="C:ER to Golgi transport vesicle membrane"/>
    <property type="evidence" value="ECO:0007669"/>
    <property type="project" value="UniProtKB-SubCell"/>
</dbReference>
<evidence type="ECO:0000256" key="4">
    <source>
        <dbReference type="ARBA" id="ARBA00004638"/>
    </source>
</evidence>
<keyword evidence="14" id="KW-0406">Ion transport</keyword>
<evidence type="ECO:0000256" key="16">
    <source>
        <dbReference type="ARBA" id="ARBA00038531"/>
    </source>
</evidence>
<keyword evidence="7" id="KW-0050">Antiport</keyword>
<dbReference type="InterPro" id="IPR045316">
    <property type="entry name" value="Msc2-like"/>
</dbReference>
<keyword evidence="15 22" id="KW-0472">Membrane</keyword>
<comment type="subunit">
    <text evidence="16">Heterodimer with SLC30A6/ZNT6; form a functional zinc ion transmembrane transporter.</text>
</comment>
<feature type="transmembrane region" description="Helical" evidence="22">
    <location>
        <begin position="309"/>
        <end position="330"/>
    </location>
</feature>
<evidence type="ECO:0000256" key="18">
    <source>
        <dbReference type="ARBA" id="ARBA00042038"/>
    </source>
</evidence>
<dbReference type="Pfam" id="PF01545">
    <property type="entry name" value="Cation_efflux"/>
    <property type="match status" value="1"/>
</dbReference>
<evidence type="ECO:0000256" key="5">
    <source>
        <dbReference type="ARBA" id="ARBA00008873"/>
    </source>
</evidence>
<evidence type="ECO:0000256" key="2">
    <source>
        <dbReference type="ARBA" id="ARBA00004205"/>
    </source>
</evidence>
<name>A0A0V0JCF4_SCHSO</name>
<feature type="transmembrane region" description="Helical" evidence="22">
    <location>
        <begin position="551"/>
        <end position="574"/>
    </location>
</feature>
<feature type="compositionally biased region" description="Basic residues" evidence="21">
    <location>
        <begin position="454"/>
        <end position="466"/>
    </location>
</feature>
<evidence type="ECO:0000256" key="10">
    <source>
        <dbReference type="ARBA" id="ARBA00022833"/>
    </source>
</evidence>
<evidence type="ECO:0000256" key="14">
    <source>
        <dbReference type="ARBA" id="ARBA00023065"/>
    </source>
</evidence>
<dbReference type="GO" id="GO:0032580">
    <property type="term" value="C:Golgi cisterna membrane"/>
    <property type="evidence" value="ECO:0007669"/>
    <property type="project" value="UniProtKB-SubCell"/>
</dbReference>
<gene>
    <name evidence="24" type="primary">ZNT5</name>
    <name evidence="24" type="ORF">TR165185</name>
</gene>
<feature type="transmembrane region" description="Helical" evidence="22">
    <location>
        <begin position="147"/>
        <end position="171"/>
    </location>
</feature>
<evidence type="ECO:0000256" key="15">
    <source>
        <dbReference type="ARBA" id="ARBA00023136"/>
    </source>
</evidence>
<evidence type="ECO:0000256" key="22">
    <source>
        <dbReference type="SAM" id="Phobius"/>
    </source>
</evidence>
<evidence type="ECO:0000259" key="23">
    <source>
        <dbReference type="Pfam" id="PF01545"/>
    </source>
</evidence>
<comment type="similarity">
    <text evidence="5">Belongs to the cation diffusion facilitator (CDF) transporter (TC 2.A.4) family. SLC30A subfamily.</text>
</comment>
<dbReference type="GO" id="GO:0006882">
    <property type="term" value="P:intracellular zinc ion homeostasis"/>
    <property type="evidence" value="ECO:0007669"/>
    <property type="project" value="InterPro"/>
</dbReference>
<dbReference type="InterPro" id="IPR027469">
    <property type="entry name" value="Cation_efflux_TMD_sf"/>
</dbReference>
<dbReference type="EMBL" id="GEEE01000236">
    <property type="protein sequence ID" value="JAP62989.1"/>
    <property type="molecule type" value="Transcribed_RNA"/>
</dbReference>
<keyword evidence="12 22" id="KW-1133">Transmembrane helix</keyword>
<dbReference type="AlphaFoldDB" id="A0A0V0JCF4"/>
<feature type="region of interest" description="Disordered" evidence="21">
    <location>
        <begin position="440"/>
        <end position="475"/>
    </location>
</feature>
<dbReference type="PANTHER" id="PTHR45755:SF1">
    <property type="entry name" value="PROTON-COUPLED ZINC ANTIPORTER SLC30A5"/>
    <property type="match status" value="1"/>
</dbReference>
<dbReference type="GO" id="GO:0046872">
    <property type="term" value="F:metal ion binding"/>
    <property type="evidence" value="ECO:0007669"/>
    <property type="project" value="UniProtKB-KW"/>
</dbReference>
<evidence type="ECO:0000256" key="6">
    <source>
        <dbReference type="ARBA" id="ARBA00022448"/>
    </source>
</evidence>
<feature type="transmembrane region" description="Helical" evidence="22">
    <location>
        <begin position="228"/>
        <end position="247"/>
    </location>
</feature>
<dbReference type="InterPro" id="IPR002524">
    <property type="entry name" value="Cation_efflux"/>
</dbReference>
<protein>
    <recommendedName>
        <fullName evidence="17">Proton-coupled zinc antiporter SLC30A5</fullName>
    </recommendedName>
    <alternativeName>
        <fullName evidence="19">Solute carrier family 30 member 5</fullName>
    </alternativeName>
    <alternativeName>
        <fullName evidence="18">Zinc transporter 5</fullName>
    </alternativeName>
</protein>
<dbReference type="GO" id="GO:0015297">
    <property type="term" value="F:antiporter activity"/>
    <property type="evidence" value="ECO:0007669"/>
    <property type="project" value="UniProtKB-KW"/>
</dbReference>
<dbReference type="GO" id="GO:1904257">
    <property type="term" value="P:zinc ion import into Golgi lumen"/>
    <property type="evidence" value="ECO:0007669"/>
    <property type="project" value="TreeGrafter"/>
</dbReference>
<evidence type="ECO:0000256" key="20">
    <source>
        <dbReference type="ARBA" id="ARBA00048349"/>
    </source>
</evidence>
<feature type="transmembrane region" description="Helical" evidence="22">
    <location>
        <begin position="413"/>
        <end position="433"/>
    </location>
</feature>
<feature type="transmembrane region" description="Helical" evidence="22">
    <location>
        <begin position="517"/>
        <end position="539"/>
    </location>
</feature>
<dbReference type="NCBIfam" id="TIGR01297">
    <property type="entry name" value="CDF"/>
    <property type="match status" value="1"/>
</dbReference>
<accession>A0A0V0JCF4</accession>
<feature type="compositionally biased region" description="Gly residues" evidence="21">
    <location>
        <begin position="440"/>
        <end position="452"/>
    </location>
</feature>
<evidence type="ECO:0000256" key="11">
    <source>
        <dbReference type="ARBA" id="ARBA00022906"/>
    </source>
</evidence>
<proteinExistence type="inferred from homology"/>
<keyword evidence="13" id="KW-0333">Golgi apparatus</keyword>
<keyword evidence="8 22" id="KW-0812">Transmembrane</keyword>
<feature type="transmembrane region" description="Helical" evidence="22">
    <location>
        <begin position="342"/>
        <end position="361"/>
    </location>
</feature>
<dbReference type="GO" id="GO:0005385">
    <property type="term" value="F:zinc ion transmembrane transporter activity"/>
    <property type="evidence" value="ECO:0007669"/>
    <property type="project" value="InterPro"/>
</dbReference>
<evidence type="ECO:0000256" key="8">
    <source>
        <dbReference type="ARBA" id="ARBA00022692"/>
    </source>
</evidence>
<dbReference type="SUPFAM" id="SSF161111">
    <property type="entry name" value="Cation efflux protein transmembrane domain-like"/>
    <property type="match status" value="1"/>
</dbReference>
<sequence>MVALLSTLFIQSTSPARSRGAAFFVLGVVCVIFFDHDVADSLAEHPEGVHKSLLIHRIYEFFIYCGLSDHKAGTMLLILATCFESGFHSFSRGLAADIGGAKRLHALSTCASVSPLIILIFFGWIYGTVFIHNTSPDLVASPEEMPWLYYPFLVAFIGFAMSAEFYCQQFIAKKIGPHKVSKMAYQIVVFTALFISLCLTRTSTLETDLNVGHINGAMPGHSTRPSHYISTGVIFGMLSMIYASSLLNQPTVNAHERLFSRHFVGFSATGLPLYTTQPSSSSYTRDSVNGLHRHAFAILKQVVADRASFRIFIFLCLNLSFTFVELFYGVWTNSLGLISDGFHMLFDCAALVMGLYASVVGRWKPDRIFSFGFHRAEILSGFVNSLALLIIAGSIAINALLRIQQPPDINTDRLMAVSVGGLLVNLVGIFALGHAHSHGGGGSHGHSHGGGTHSHSHGLGHNHSHSALHGPSHDSDHCATVVKIPHTSANGGLHSQHDNEACEIAEDASTDSNLRGVYLHVLADTLGSVGVIISSYFVANYGWNIADPICSLFISGAILYSALPLVVETIYVLALRAPNSFHPANPDRVIQKVLGLDSVLEVINPCIWKSTEDTVCCSLRVRLADEASEQLVLAQIKEALRHARISHLTVQLEKDSFSQHMEAFGLTIDSLSRYSRPCSMNNSHPHDHSNNANPCSSARTTTLTTIYF</sequence>